<dbReference type="InterPro" id="IPR041698">
    <property type="entry name" value="Methyltransf_25"/>
</dbReference>
<gene>
    <name evidence="2" type="ORF">MNB_SV-8-573</name>
</gene>
<reference evidence="2" key="1">
    <citation type="submission" date="2016-10" db="EMBL/GenBank/DDBJ databases">
        <authorList>
            <person name="de Groot N.N."/>
        </authorList>
    </citation>
    <scope>NUCLEOTIDE SEQUENCE</scope>
</reference>
<feature type="domain" description="Methyltransferase" evidence="1">
    <location>
        <begin position="41"/>
        <end position="133"/>
    </location>
</feature>
<dbReference type="EMBL" id="FPHD01000011">
    <property type="protein sequence ID" value="SFV51018.1"/>
    <property type="molecule type" value="Genomic_DNA"/>
</dbReference>
<name>A0A1W1BC73_9ZZZZ</name>
<dbReference type="SUPFAM" id="SSF53335">
    <property type="entry name" value="S-adenosyl-L-methionine-dependent methyltransferases"/>
    <property type="match status" value="1"/>
</dbReference>
<dbReference type="CDD" id="cd02440">
    <property type="entry name" value="AdoMet_MTases"/>
    <property type="match status" value="1"/>
</dbReference>
<protein>
    <recommendedName>
        <fullName evidence="1">Methyltransferase domain-containing protein</fullName>
    </recommendedName>
</protein>
<dbReference type="PANTHER" id="PTHR43591">
    <property type="entry name" value="METHYLTRANSFERASE"/>
    <property type="match status" value="1"/>
</dbReference>
<organism evidence="2">
    <name type="scientific">hydrothermal vent metagenome</name>
    <dbReference type="NCBI Taxonomy" id="652676"/>
    <lineage>
        <taxon>unclassified sequences</taxon>
        <taxon>metagenomes</taxon>
        <taxon>ecological metagenomes</taxon>
    </lineage>
</organism>
<proteinExistence type="predicted"/>
<dbReference type="InterPro" id="IPR029063">
    <property type="entry name" value="SAM-dependent_MTases_sf"/>
</dbReference>
<dbReference type="Gene3D" id="3.40.50.150">
    <property type="entry name" value="Vaccinia Virus protein VP39"/>
    <property type="match status" value="1"/>
</dbReference>
<dbReference type="AlphaFoldDB" id="A0A1W1BC73"/>
<evidence type="ECO:0000259" key="1">
    <source>
        <dbReference type="Pfam" id="PF13649"/>
    </source>
</evidence>
<accession>A0A1W1BC73</accession>
<sequence length="226" mass="26357">MDNHSVYANEELESWTERSGLLDQEAYHIKKYIQDHGRLIEAGTGGGRISLEINKAFKDLDIVAFDFVAEMIHAAKTKSDKINFMVLDATDLSVFQDATFDHAIYLQQIVSLVPEEKIFDVLNEAYRVLKKDGVILFSFLYYQGRKINTPLSVMVNIIRTMRGQQWRRQSLPWLKLGGKINWKFFGKGQATTYWFEEEEIRKILERIGFKIVEIKKDNMLYMVCTK</sequence>
<dbReference type="Pfam" id="PF13649">
    <property type="entry name" value="Methyltransf_25"/>
    <property type="match status" value="1"/>
</dbReference>
<evidence type="ECO:0000313" key="2">
    <source>
        <dbReference type="EMBL" id="SFV51018.1"/>
    </source>
</evidence>